<sequence>MNRQHGLPFHRCLHCTRWLCSVGRQSSAGSVRGGATQRWMPSPAPQCRSWIRSADDLDVPTPSLGYATRPAAGLAGDSAILLMFSAGPAWGLGVRSRKGREVTEAEPRPPVWLGLICYSLLSDRYYLSQICLNTNISMCKKHLHTCNIPTDSDSGREYFL</sequence>
<dbReference type="Proteomes" id="UP000008810">
    <property type="component" value="Chromosome 1"/>
</dbReference>
<proteinExistence type="predicted"/>
<organism evidence="1">
    <name type="scientific">Brachypodium distachyon</name>
    <name type="common">Purple false brome</name>
    <name type="synonym">Trachynia distachya</name>
    <dbReference type="NCBI Taxonomy" id="15368"/>
    <lineage>
        <taxon>Eukaryota</taxon>
        <taxon>Viridiplantae</taxon>
        <taxon>Streptophyta</taxon>
        <taxon>Embryophyta</taxon>
        <taxon>Tracheophyta</taxon>
        <taxon>Spermatophyta</taxon>
        <taxon>Magnoliopsida</taxon>
        <taxon>Liliopsida</taxon>
        <taxon>Poales</taxon>
        <taxon>Poaceae</taxon>
        <taxon>BOP clade</taxon>
        <taxon>Pooideae</taxon>
        <taxon>Stipodae</taxon>
        <taxon>Brachypodieae</taxon>
        <taxon>Brachypodium</taxon>
    </lineage>
</organism>
<reference evidence="2" key="3">
    <citation type="submission" date="2018-08" db="UniProtKB">
        <authorList>
            <consortium name="EnsemblPlants"/>
        </authorList>
    </citation>
    <scope>IDENTIFICATION</scope>
    <source>
        <strain evidence="2">cv. Bd21</strain>
    </source>
</reference>
<keyword evidence="3" id="KW-1185">Reference proteome</keyword>
<reference evidence="1 2" key="1">
    <citation type="journal article" date="2010" name="Nature">
        <title>Genome sequencing and analysis of the model grass Brachypodium distachyon.</title>
        <authorList>
            <consortium name="International Brachypodium Initiative"/>
        </authorList>
    </citation>
    <scope>NUCLEOTIDE SEQUENCE [LARGE SCALE GENOMIC DNA]</scope>
    <source>
        <strain evidence="1 2">Bd21</strain>
    </source>
</reference>
<reference evidence="1" key="2">
    <citation type="submission" date="2017-06" db="EMBL/GenBank/DDBJ databases">
        <title>WGS assembly of Brachypodium distachyon.</title>
        <authorList>
            <consortium name="The International Brachypodium Initiative"/>
            <person name="Lucas S."/>
            <person name="Harmon-Smith M."/>
            <person name="Lail K."/>
            <person name="Tice H."/>
            <person name="Grimwood J."/>
            <person name="Bruce D."/>
            <person name="Barry K."/>
            <person name="Shu S."/>
            <person name="Lindquist E."/>
            <person name="Wang M."/>
            <person name="Pitluck S."/>
            <person name="Vogel J.P."/>
            <person name="Garvin D.F."/>
            <person name="Mockler T.C."/>
            <person name="Schmutz J."/>
            <person name="Rokhsar D."/>
            <person name="Bevan M.W."/>
        </authorList>
    </citation>
    <scope>NUCLEOTIDE SEQUENCE</scope>
    <source>
        <strain evidence="1">Bd21</strain>
    </source>
</reference>
<evidence type="ECO:0000313" key="1">
    <source>
        <dbReference type="EMBL" id="PNT74269.1"/>
    </source>
</evidence>
<protein>
    <submittedName>
        <fullName evidence="1 2">Uncharacterized protein</fullName>
    </submittedName>
</protein>
<dbReference type="Gramene" id="PNT74269">
    <property type="protein sequence ID" value="PNT74269"/>
    <property type="gene ID" value="BRADI_1g11645v3"/>
</dbReference>
<dbReference type="EMBL" id="CM000880">
    <property type="protein sequence ID" value="PNT74269.1"/>
    <property type="molecule type" value="Genomic_DNA"/>
</dbReference>
<dbReference type="EnsemblPlants" id="PNT74269">
    <property type="protein sequence ID" value="PNT74269"/>
    <property type="gene ID" value="BRADI_1g11645v3"/>
</dbReference>
<gene>
    <name evidence="1" type="ORF">BRADI_1g11645v3</name>
</gene>
<dbReference type="AlphaFoldDB" id="A0A2K2DJ13"/>
<evidence type="ECO:0000313" key="2">
    <source>
        <dbReference type="EnsemblPlants" id="PNT74269"/>
    </source>
</evidence>
<accession>A0A2K2DJ13</accession>
<dbReference type="InParanoid" id="A0A2K2DJ13"/>
<evidence type="ECO:0000313" key="3">
    <source>
        <dbReference type="Proteomes" id="UP000008810"/>
    </source>
</evidence>
<name>A0A2K2DJ13_BRADI</name>